<protein>
    <recommendedName>
        <fullName evidence="3">peptide-methionine (R)-S-oxide reductase</fullName>
        <ecNumber evidence="3">1.8.4.12</ecNumber>
    </recommendedName>
</protein>
<organism evidence="9">
    <name type="scientific">marine metagenome</name>
    <dbReference type="NCBI Taxonomy" id="408172"/>
    <lineage>
        <taxon>unclassified sequences</taxon>
        <taxon>metagenomes</taxon>
        <taxon>ecological metagenomes</taxon>
    </lineage>
</organism>
<evidence type="ECO:0000256" key="2">
    <source>
        <dbReference type="ARBA" id="ARBA00007174"/>
    </source>
</evidence>
<dbReference type="GO" id="GO:0006979">
    <property type="term" value="P:response to oxidative stress"/>
    <property type="evidence" value="ECO:0007669"/>
    <property type="project" value="InterPro"/>
</dbReference>
<dbReference type="Pfam" id="PF01641">
    <property type="entry name" value="SelR"/>
    <property type="match status" value="1"/>
</dbReference>
<keyword evidence="4" id="KW-0479">Metal-binding</keyword>
<dbReference type="Gene3D" id="2.170.150.20">
    <property type="entry name" value="Peptide methionine sulfoxide reductase"/>
    <property type="match status" value="1"/>
</dbReference>
<sequence>MNKIIKSDQEWKEILSEEEYYVTRQKGTEPAFSGKAFDISKDGVFKCRCCGNQLFERTSKYESGCGWPSFFKGISNDAIKTEKDTSHGMIRIEIMCASCDAHLGHVFDDGPEPTGQRYCVNSLSIQYKEFE</sequence>
<dbReference type="PROSITE" id="PS51790">
    <property type="entry name" value="MSRB"/>
    <property type="match status" value="1"/>
</dbReference>
<evidence type="ECO:0000259" key="8">
    <source>
        <dbReference type="PROSITE" id="PS51790"/>
    </source>
</evidence>
<dbReference type="EMBL" id="UINC01133799">
    <property type="protein sequence ID" value="SVD16940.1"/>
    <property type="molecule type" value="Genomic_DNA"/>
</dbReference>
<dbReference type="GO" id="GO:0030091">
    <property type="term" value="P:protein repair"/>
    <property type="evidence" value="ECO:0007669"/>
    <property type="project" value="InterPro"/>
</dbReference>
<evidence type="ECO:0000256" key="1">
    <source>
        <dbReference type="ARBA" id="ARBA00001947"/>
    </source>
</evidence>
<dbReference type="GO" id="GO:0033743">
    <property type="term" value="F:peptide-methionine (R)-S-oxide reductase activity"/>
    <property type="evidence" value="ECO:0007669"/>
    <property type="project" value="UniProtKB-EC"/>
</dbReference>
<dbReference type="HAMAP" id="MF_01400">
    <property type="entry name" value="MsrB"/>
    <property type="match status" value="1"/>
</dbReference>
<evidence type="ECO:0000256" key="6">
    <source>
        <dbReference type="ARBA" id="ARBA00023002"/>
    </source>
</evidence>
<dbReference type="GO" id="GO:0046872">
    <property type="term" value="F:metal ion binding"/>
    <property type="evidence" value="ECO:0007669"/>
    <property type="project" value="UniProtKB-KW"/>
</dbReference>
<gene>
    <name evidence="9" type="ORF">METZ01_LOCUS369794</name>
</gene>
<comment type="catalytic activity">
    <reaction evidence="7">
        <text>L-methionyl-[protein] + [thioredoxin]-disulfide + H2O = L-methionyl-(R)-S-oxide-[protein] + [thioredoxin]-dithiol</text>
        <dbReference type="Rhea" id="RHEA:24164"/>
        <dbReference type="Rhea" id="RHEA-COMP:10698"/>
        <dbReference type="Rhea" id="RHEA-COMP:10700"/>
        <dbReference type="Rhea" id="RHEA-COMP:12313"/>
        <dbReference type="Rhea" id="RHEA-COMP:12314"/>
        <dbReference type="ChEBI" id="CHEBI:15377"/>
        <dbReference type="ChEBI" id="CHEBI:16044"/>
        <dbReference type="ChEBI" id="CHEBI:29950"/>
        <dbReference type="ChEBI" id="CHEBI:45764"/>
        <dbReference type="ChEBI" id="CHEBI:50058"/>
        <dbReference type="EC" id="1.8.4.12"/>
    </reaction>
</comment>
<dbReference type="InterPro" id="IPR002579">
    <property type="entry name" value="Met_Sox_Rdtase_MsrB_dom"/>
</dbReference>
<evidence type="ECO:0000256" key="3">
    <source>
        <dbReference type="ARBA" id="ARBA00012499"/>
    </source>
</evidence>
<dbReference type="SUPFAM" id="SSF51316">
    <property type="entry name" value="Mss4-like"/>
    <property type="match status" value="1"/>
</dbReference>
<evidence type="ECO:0000256" key="7">
    <source>
        <dbReference type="ARBA" id="ARBA00048488"/>
    </source>
</evidence>
<dbReference type="FunFam" id="2.170.150.20:FF:000001">
    <property type="entry name" value="Peptide methionine sulfoxide reductase MsrB"/>
    <property type="match status" value="1"/>
</dbReference>
<dbReference type="EC" id="1.8.4.12" evidence="3"/>
<comment type="similarity">
    <text evidence="2">Belongs to the MsrB Met sulfoxide reductase family.</text>
</comment>
<reference evidence="9" key="1">
    <citation type="submission" date="2018-05" db="EMBL/GenBank/DDBJ databases">
        <authorList>
            <person name="Lanie J.A."/>
            <person name="Ng W.-L."/>
            <person name="Kazmierczak K.M."/>
            <person name="Andrzejewski T.M."/>
            <person name="Davidsen T.M."/>
            <person name="Wayne K.J."/>
            <person name="Tettelin H."/>
            <person name="Glass J.I."/>
            <person name="Rusch D."/>
            <person name="Podicherti R."/>
            <person name="Tsui H.-C.T."/>
            <person name="Winkler M.E."/>
        </authorList>
    </citation>
    <scope>NUCLEOTIDE SEQUENCE</scope>
</reference>
<dbReference type="PANTHER" id="PTHR10173:SF52">
    <property type="entry name" value="METHIONINE-R-SULFOXIDE REDUCTASE B1"/>
    <property type="match status" value="1"/>
</dbReference>
<proteinExistence type="inferred from homology"/>
<dbReference type="NCBIfam" id="TIGR00357">
    <property type="entry name" value="peptide-methionine (R)-S-oxide reductase MsrB"/>
    <property type="match status" value="1"/>
</dbReference>
<keyword evidence="6" id="KW-0560">Oxidoreductase</keyword>
<keyword evidence="5" id="KW-0862">Zinc</keyword>
<name>A0A382T448_9ZZZZ</name>
<evidence type="ECO:0000313" key="9">
    <source>
        <dbReference type="EMBL" id="SVD16940.1"/>
    </source>
</evidence>
<dbReference type="GO" id="GO:0005737">
    <property type="term" value="C:cytoplasm"/>
    <property type="evidence" value="ECO:0007669"/>
    <property type="project" value="TreeGrafter"/>
</dbReference>
<dbReference type="PANTHER" id="PTHR10173">
    <property type="entry name" value="METHIONINE SULFOXIDE REDUCTASE"/>
    <property type="match status" value="1"/>
</dbReference>
<evidence type="ECO:0000256" key="4">
    <source>
        <dbReference type="ARBA" id="ARBA00022723"/>
    </source>
</evidence>
<dbReference type="InterPro" id="IPR011057">
    <property type="entry name" value="Mss4-like_sf"/>
</dbReference>
<dbReference type="InterPro" id="IPR028427">
    <property type="entry name" value="Met_Sox_Rdtase_MsrB"/>
</dbReference>
<feature type="domain" description="MsrB" evidence="8">
    <location>
        <begin position="8"/>
        <end position="130"/>
    </location>
</feature>
<dbReference type="AlphaFoldDB" id="A0A382T448"/>
<evidence type="ECO:0000256" key="5">
    <source>
        <dbReference type="ARBA" id="ARBA00022833"/>
    </source>
</evidence>
<comment type="cofactor">
    <cofactor evidence="1">
        <name>Zn(2+)</name>
        <dbReference type="ChEBI" id="CHEBI:29105"/>
    </cofactor>
</comment>
<accession>A0A382T448</accession>